<evidence type="ECO:0000313" key="2">
    <source>
        <dbReference type="EMBL" id="KAG0330151.1"/>
    </source>
</evidence>
<feature type="compositionally biased region" description="Basic residues" evidence="1">
    <location>
        <begin position="405"/>
        <end position="414"/>
    </location>
</feature>
<organism evidence="2 3">
    <name type="scientific">Dissophora globulifera</name>
    <dbReference type="NCBI Taxonomy" id="979702"/>
    <lineage>
        <taxon>Eukaryota</taxon>
        <taxon>Fungi</taxon>
        <taxon>Fungi incertae sedis</taxon>
        <taxon>Mucoromycota</taxon>
        <taxon>Mortierellomycotina</taxon>
        <taxon>Mortierellomycetes</taxon>
        <taxon>Mortierellales</taxon>
        <taxon>Mortierellaceae</taxon>
        <taxon>Dissophora</taxon>
    </lineage>
</organism>
<name>A0A9P6RZ02_9FUNG</name>
<feature type="region of interest" description="Disordered" evidence="1">
    <location>
        <begin position="133"/>
        <end position="298"/>
    </location>
</feature>
<accession>A0A9P6RZ02</accession>
<dbReference type="AlphaFoldDB" id="A0A9P6RZ02"/>
<dbReference type="GO" id="GO:0012506">
    <property type="term" value="C:vesicle membrane"/>
    <property type="evidence" value="ECO:0007669"/>
    <property type="project" value="TreeGrafter"/>
</dbReference>
<protein>
    <submittedName>
        <fullName evidence="2">Uncharacterized protein</fullName>
    </submittedName>
</protein>
<feature type="compositionally biased region" description="Basic and acidic residues" evidence="1">
    <location>
        <begin position="165"/>
        <end position="178"/>
    </location>
</feature>
<dbReference type="GO" id="GO:0006886">
    <property type="term" value="P:intracellular protein transport"/>
    <property type="evidence" value="ECO:0007669"/>
    <property type="project" value="TreeGrafter"/>
</dbReference>
<feature type="compositionally biased region" description="Polar residues" evidence="1">
    <location>
        <begin position="152"/>
        <end position="164"/>
    </location>
</feature>
<comment type="caution">
    <text evidence="2">The sequence shown here is derived from an EMBL/GenBank/DDBJ whole genome shotgun (WGS) entry which is preliminary data.</text>
</comment>
<dbReference type="Proteomes" id="UP000738325">
    <property type="component" value="Unassembled WGS sequence"/>
</dbReference>
<proteinExistence type="predicted"/>
<feature type="compositionally biased region" description="Low complexity" evidence="1">
    <location>
        <begin position="227"/>
        <end position="237"/>
    </location>
</feature>
<sequence length="414" mass="45110">MSSVTNIALLLQDGTWMTQSFPLTTTLWQVLLGFEQTSNGTLNLTRSIGTPSSSKSLVSLYRRLAKKGKSKVYMLPSVTLLDREYSSIHSLQSTTLEHTRTESGSLVMRITMRHMKHGIDKYIAEIERGAPAASVSSSSNSFPAVSTPPARSLTSISTLPSNTHSESKGKARAQDFQRGRVHGNPALDGLSLDPQGFEVDQPQIPRGRTDSFTIRFREGHLGGPGNNGSSSNDNNNGTGSGDGQRQTPSQDISSAMVETTQEIRQLREQQTQEAMTDRVKRLSKSAEGSSDKDRFVRGMDSPYRPMVAPLSPVSPPAPSRHQEPQTSLAPVAVSQHDALVRQIAHRVSQQLKEAQQRGDSATTYRELIAQEIAKGQRAGVLPASPAESRKNSAHAIDPEDQARLMKQHSRPSVP</sequence>
<dbReference type="EMBL" id="JAAAIP010000006">
    <property type="protein sequence ID" value="KAG0330151.1"/>
    <property type="molecule type" value="Genomic_DNA"/>
</dbReference>
<feature type="compositionally biased region" description="Low complexity" evidence="1">
    <location>
        <begin position="133"/>
        <end position="145"/>
    </location>
</feature>
<reference evidence="2" key="1">
    <citation type="journal article" date="2020" name="Fungal Divers.">
        <title>Resolving the Mortierellaceae phylogeny through synthesis of multi-gene phylogenetics and phylogenomics.</title>
        <authorList>
            <person name="Vandepol N."/>
            <person name="Liber J."/>
            <person name="Desiro A."/>
            <person name="Na H."/>
            <person name="Kennedy M."/>
            <person name="Barry K."/>
            <person name="Grigoriev I.V."/>
            <person name="Miller A.N."/>
            <person name="O'Donnell K."/>
            <person name="Stajich J.E."/>
            <person name="Bonito G."/>
        </authorList>
    </citation>
    <scope>NUCLEOTIDE SEQUENCE</scope>
    <source>
        <strain evidence="2">REB-010B</strain>
    </source>
</reference>
<dbReference type="PANTHER" id="PTHR46467:SF1">
    <property type="entry name" value="TETHER CONTAINING UBX DOMAIN FOR GLUT4"/>
    <property type="match status" value="1"/>
</dbReference>
<dbReference type="GO" id="GO:0005737">
    <property type="term" value="C:cytoplasm"/>
    <property type="evidence" value="ECO:0007669"/>
    <property type="project" value="TreeGrafter"/>
</dbReference>
<feature type="compositionally biased region" description="Polar residues" evidence="1">
    <location>
        <begin position="244"/>
        <end position="274"/>
    </location>
</feature>
<dbReference type="PANTHER" id="PTHR46467">
    <property type="entry name" value="TETHER CONTAINING UBX DOMAIN FOR GLUT4"/>
    <property type="match status" value="1"/>
</dbReference>
<evidence type="ECO:0000256" key="1">
    <source>
        <dbReference type="SAM" id="MobiDB-lite"/>
    </source>
</evidence>
<feature type="region of interest" description="Disordered" evidence="1">
    <location>
        <begin position="374"/>
        <end position="414"/>
    </location>
</feature>
<keyword evidence="3" id="KW-1185">Reference proteome</keyword>
<gene>
    <name evidence="2" type="ORF">BGZ99_008014</name>
</gene>
<dbReference type="GO" id="GO:0005634">
    <property type="term" value="C:nucleus"/>
    <property type="evidence" value="ECO:0007669"/>
    <property type="project" value="TreeGrafter"/>
</dbReference>
<dbReference type="OrthoDB" id="440781at2759"/>
<evidence type="ECO:0000313" key="3">
    <source>
        <dbReference type="Proteomes" id="UP000738325"/>
    </source>
</evidence>